<protein>
    <submittedName>
        <fullName evidence="1">Uncharacterized protein</fullName>
    </submittedName>
</protein>
<sequence length="150" mass="17342">MVVRVNEQEFLATSEFDGKKMFVMFQSLEQVRHGLSDFYRVLSAGPVNDPLAFTEACKRLARFLPAVVKLPADELETILTNAKTNDNMLKAQDPTLFDRPMWYIRVKDGFIEKYLALDIIEDIQSSFAVDRDGKFIFNQVNFHNMDKEPK</sequence>
<dbReference type="KEGG" id="agi:FSB73_21955"/>
<organism evidence="1 2">
    <name type="scientific">Arachidicoccus ginsenosidivorans</name>
    <dbReference type="NCBI Taxonomy" id="496057"/>
    <lineage>
        <taxon>Bacteria</taxon>
        <taxon>Pseudomonadati</taxon>
        <taxon>Bacteroidota</taxon>
        <taxon>Chitinophagia</taxon>
        <taxon>Chitinophagales</taxon>
        <taxon>Chitinophagaceae</taxon>
        <taxon>Arachidicoccus</taxon>
    </lineage>
</organism>
<reference evidence="1 2" key="1">
    <citation type="journal article" date="2017" name="Int. J. Syst. Evol. Microbiol.">
        <title>Arachidicoccus ginsenosidivorans sp. nov., with ginsenoside-converting activity isolated from ginseng cultivating soil.</title>
        <authorList>
            <person name="Siddiqi M.Z."/>
            <person name="Aslam Z."/>
            <person name="Im W.T."/>
        </authorList>
    </citation>
    <scope>NUCLEOTIDE SEQUENCE [LARGE SCALE GENOMIC DNA]</scope>
    <source>
        <strain evidence="1 2">Gsoil 809</strain>
    </source>
</reference>
<keyword evidence="2" id="KW-1185">Reference proteome</keyword>
<accession>A0A5B8VSQ6</accession>
<name>A0A5B8VSQ6_9BACT</name>
<dbReference type="AlphaFoldDB" id="A0A5B8VSQ6"/>
<evidence type="ECO:0000313" key="2">
    <source>
        <dbReference type="Proteomes" id="UP000321291"/>
    </source>
</evidence>
<evidence type="ECO:0000313" key="1">
    <source>
        <dbReference type="EMBL" id="QEC73932.1"/>
    </source>
</evidence>
<dbReference type="RefSeq" id="WP_146787311.1">
    <property type="nucleotide sequence ID" value="NZ_CP042434.1"/>
</dbReference>
<gene>
    <name evidence="1" type="ORF">FSB73_21955</name>
</gene>
<dbReference type="OrthoDB" id="685863at2"/>
<dbReference type="Proteomes" id="UP000321291">
    <property type="component" value="Chromosome"/>
</dbReference>
<proteinExistence type="predicted"/>
<dbReference type="EMBL" id="CP042434">
    <property type="protein sequence ID" value="QEC73932.1"/>
    <property type="molecule type" value="Genomic_DNA"/>
</dbReference>